<comment type="similarity">
    <text evidence="1">Belongs to the NodU/CmcH family.</text>
</comment>
<proteinExistence type="inferred from homology"/>
<dbReference type="PANTHER" id="PTHR34847:SF1">
    <property type="entry name" value="NODULATION PROTEIN U"/>
    <property type="match status" value="1"/>
</dbReference>
<dbReference type="Pfam" id="PF02543">
    <property type="entry name" value="Carbam_trans_N"/>
    <property type="match status" value="2"/>
</dbReference>
<sequence length="698" mass="79671">MPKKHKYVLGTNLSHDGSSCLIKDGKVVVAIEKERITRVKHDGGNDKLTMKYCLDAEGISLKDVDVIVQNANFGMFEYGNSYYKGDRLVTDDMNDKVFTISHHLAHCYSVIGTCPFDNFNILVSDGCGSQFDDCLDLNPYGSPTNFITCGLDHLFAEKDSYYSYENGSLTTLFKDFSEFGYEEKLYPMHPNSTKHSIGGIYSAVSRYCFGSTSDTGKLMGLSPYGKEGVFTDQIFRLEDNRVFVEYDWMHQFLNPVRSFKQFKENFQYYADIAYWTQKELERAILYLFESRLSMGFKSNIGYAGGVALNAVANAQILNKTEVKNLFMQPAAGDNGIALGCAYYGWLSVLDNKRELHDQSTCFGKVYSNKEISESIALFEKKKSDSTKLIEGFLYLLPLYFKKTLQIRAPYWIKLNFDDIKNYYIFVQSSGISIHSTFVQNPSATLSCKIKDFFDFLYSPGLFSSGIIFCKKLLDTPEISIDNHFMLQTLFSNVDIFGLIKAFKLISDQHSTAQNPPIFCNDADLIKQTAKLLSQGKIIGWFQDESEFGPRALGRRSILADPRTPNVDNYINSKIKFREDFRPFAPSIIEEEVNTYFENGFQSPYMILIDKIKDEWIPQLKSVIHIDLSSRVQTVRKSQHHKFYNLLKEFEKVTGLPLLLNTSFNCKGMPIVETPLDAIEFFFNCELDCLVLGNYLIQK</sequence>
<feature type="domain" description="Carbamoyltransferase C-terminal" evidence="3">
    <location>
        <begin position="529"/>
        <end position="698"/>
    </location>
</feature>
<comment type="caution">
    <text evidence="4">The sequence shown here is derived from an EMBL/GenBank/DDBJ whole genome shotgun (WGS) entry which is preliminary data.</text>
</comment>
<dbReference type="InterPro" id="IPR003696">
    <property type="entry name" value="Carbtransf_dom"/>
</dbReference>
<dbReference type="Gene3D" id="3.90.870.20">
    <property type="entry name" value="Carbamoyltransferase, C-terminal domain"/>
    <property type="match status" value="1"/>
</dbReference>
<dbReference type="PANTHER" id="PTHR34847">
    <property type="entry name" value="NODULATION PROTEIN U"/>
    <property type="match status" value="1"/>
</dbReference>
<dbReference type="Pfam" id="PF16861">
    <property type="entry name" value="Carbam_trans_C"/>
    <property type="match status" value="1"/>
</dbReference>
<evidence type="ECO:0000313" key="5">
    <source>
        <dbReference type="Proteomes" id="UP000323188"/>
    </source>
</evidence>
<name>A0A5B2TMU1_9FLAO</name>
<dbReference type="InterPro" id="IPR031730">
    <property type="entry name" value="Carbam_trans_C"/>
</dbReference>
<feature type="domain" description="Carbamoyltransferase" evidence="2">
    <location>
        <begin position="85"/>
        <end position="341"/>
    </location>
</feature>
<dbReference type="Gene3D" id="3.30.420.40">
    <property type="match status" value="1"/>
</dbReference>
<dbReference type="RefSeq" id="WP_154920438.1">
    <property type="nucleotide sequence ID" value="NZ_VUOE01000003.1"/>
</dbReference>
<evidence type="ECO:0000313" key="4">
    <source>
        <dbReference type="EMBL" id="KAA2215787.1"/>
    </source>
</evidence>
<accession>A0A5B2TMU1</accession>
<evidence type="ECO:0008006" key="6">
    <source>
        <dbReference type="Google" id="ProtNLM"/>
    </source>
</evidence>
<dbReference type="CDD" id="cd24098">
    <property type="entry name" value="ASKHA_NBD_TobZ_N"/>
    <property type="match status" value="1"/>
</dbReference>
<evidence type="ECO:0000259" key="2">
    <source>
        <dbReference type="Pfam" id="PF02543"/>
    </source>
</evidence>
<reference evidence="4 5" key="1">
    <citation type="submission" date="2019-09" db="EMBL/GenBank/DDBJ databases">
        <authorList>
            <person name="Khan S.A."/>
            <person name="Jeon C.O."/>
            <person name="Chun B.H."/>
            <person name="Jeong S.E."/>
        </authorList>
    </citation>
    <scope>NUCLEOTIDE SEQUENCE [LARGE SCALE GENOMIC DNA]</scope>
    <source>
        <strain evidence="4 5">KCTC 42508</strain>
    </source>
</reference>
<dbReference type="InterPro" id="IPR051338">
    <property type="entry name" value="NodU/CmcH_Carbamoyltrnsfr"/>
</dbReference>
<organism evidence="4 5">
    <name type="scientific">Maribacter flavus</name>
    <dbReference type="NCBI Taxonomy" id="1658664"/>
    <lineage>
        <taxon>Bacteria</taxon>
        <taxon>Pseudomonadati</taxon>
        <taxon>Bacteroidota</taxon>
        <taxon>Flavobacteriia</taxon>
        <taxon>Flavobacteriales</taxon>
        <taxon>Flavobacteriaceae</taxon>
        <taxon>Maribacter</taxon>
    </lineage>
</organism>
<protein>
    <recommendedName>
        <fullName evidence="6">Transferase</fullName>
    </recommendedName>
</protein>
<dbReference type="Proteomes" id="UP000323188">
    <property type="component" value="Unassembled WGS sequence"/>
</dbReference>
<dbReference type="GO" id="GO:0003824">
    <property type="term" value="F:catalytic activity"/>
    <property type="evidence" value="ECO:0007669"/>
    <property type="project" value="InterPro"/>
</dbReference>
<gene>
    <name evidence="4" type="ORF">F0361_16460</name>
</gene>
<feature type="domain" description="Carbamoyltransferase" evidence="2">
    <location>
        <begin position="10"/>
        <end position="69"/>
    </location>
</feature>
<evidence type="ECO:0000259" key="3">
    <source>
        <dbReference type="Pfam" id="PF16861"/>
    </source>
</evidence>
<dbReference type="EMBL" id="VUOE01000003">
    <property type="protein sequence ID" value="KAA2215787.1"/>
    <property type="molecule type" value="Genomic_DNA"/>
</dbReference>
<dbReference type="AlphaFoldDB" id="A0A5B2TMU1"/>
<dbReference type="InterPro" id="IPR038152">
    <property type="entry name" value="Carbam_trans_C_sf"/>
</dbReference>
<evidence type="ECO:0000256" key="1">
    <source>
        <dbReference type="ARBA" id="ARBA00006129"/>
    </source>
</evidence>